<dbReference type="InterPro" id="IPR035979">
    <property type="entry name" value="RBD_domain_sf"/>
</dbReference>
<feature type="domain" description="RRM" evidence="3">
    <location>
        <begin position="173"/>
        <end position="253"/>
    </location>
</feature>
<dbReference type="STRING" id="1358809.S7XKT4"/>
<keyword evidence="2" id="KW-0472">Membrane</keyword>
<dbReference type="Pfam" id="PF00076">
    <property type="entry name" value="RRM_1"/>
    <property type="match status" value="2"/>
</dbReference>
<dbReference type="OMA" id="AYLACEM"/>
<evidence type="ECO:0000259" key="3">
    <source>
        <dbReference type="PROSITE" id="PS50102"/>
    </source>
</evidence>
<dbReference type="PANTHER" id="PTHR47330:SF1">
    <property type="entry name" value="POLY(U)-BINDING-SPLICING FACTOR PUF60"/>
    <property type="match status" value="1"/>
</dbReference>
<dbReference type="GO" id="GO:0006376">
    <property type="term" value="P:mRNA splice site recognition"/>
    <property type="evidence" value="ECO:0007669"/>
    <property type="project" value="TreeGrafter"/>
</dbReference>
<dbReference type="InterPro" id="IPR003954">
    <property type="entry name" value="RRM_euk-type"/>
</dbReference>
<dbReference type="AlphaFoldDB" id="S7XKT4"/>
<dbReference type="InterPro" id="IPR000504">
    <property type="entry name" value="RRM_dom"/>
</dbReference>
<evidence type="ECO:0000313" key="4">
    <source>
        <dbReference type="EMBL" id="EPR79654.1"/>
    </source>
</evidence>
<accession>S7XKT4</accession>
<dbReference type="GO" id="GO:0000380">
    <property type="term" value="P:alternative mRNA splicing, via spliceosome"/>
    <property type="evidence" value="ECO:0007669"/>
    <property type="project" value="TreeGrafter"/>
</dbReference>
<dbReference type="GO" id="GO:0000381">
    <property type="term" value="P:regulation of alternative mRNA splicing, via spliceosome"/>
    <property type="evidence" value="ECO:0007669"/>
    <property type="project" value="TreeGrafter"/>
</dbReference>
<feature type="transmembrane region" description="Helical" evidence="2">
    <location>
        <begin position="7"/>
        <end position="29"/>
    </location>
</feature>
<dbReference type="VEuPathDB" id="MicrosporidiaDB:SLOPH_1467"/>
<reference evidence="5" key="1">
    <citation type="journal article" date="2013" name="PLoS Genet.">
        <title>The genome of Spraguea lophii and the basis of host-microsporidian interactions.</title>
        <authorList>
            <person name="Campbell S.E."/>
            <person name="Williams T.A."/>
            <person name="Yousuf A."/>
            <person name="Soanes D.M."/>
            <person name="Paszkiewicz K.H."/>
            <person name="Williams B.A.P."/>
        </authorList>
    </citation>
    <scope>NUCLEOTIDE SEQUENCE [LARGE SCALE GENOMIC DNA]</scope>
    <source>
        <strain evidence="5">42_110</strain>
    </source>
</reference>
<dbReference type="SMART" id="SM00361">
    <property type="entry name" value="RRM_1"/>
    <property type="match status" value="2"/>
</dbReference>
<dbReference type="SUPFAM" id="SSF54928">
    <property type="entry name" value="RNA-binding domain, RBD"/>
    <property type="match status" value="2"/>
</dbReference>
<dbReference type="PANTHER" id="PTHR47330">
    <property type="entry name" value="POLY(U)-BINDING-SPLICING FACTOR PUF60-B-RELATED"/>
    <property type="match status" value="1"/>
</dbReference>
<dbReference type="Gene3D" id="3.30.70.330">
    <property type="match status" value="3"/>
</dbReference>
<comment type="caution">
    <text evidence="4">The sequence shown here is derived from an EMBL/GenBank/DDBJ whole genome shotgun (WGS) entry which is preliminary data.</text>
</comment>
<dbReference type="InterPro" id="IPR012677">
    <property type="entry name" value="Nucleotide-bd_a/b_plait_sf"/>
</dbReference>
<dbReference type="PROSITE" id="PS50102">
    <property type="entry name" value="RRM"/>
    <property type="match status" value="2"/>
</dbReference>
<proteinExistence type="predicted"/>
<feature type="domain" description="RRM" evidence="3">
    <location>
        <begin position="81"/>
        <end position="158"/>
    </location>
</feature>
<dbReference type="Proteomes" id="UP000014978">
    <property type="component" value="Unassembled WGS sequence"/>
</dbReference>
<dbReference type="HOGENOM" id="CLU_020551_3_1_1"/>
<dbReference type="InterPro" id="IPR051974">
    <property type="entry name" value="PUF60_regulator"/>
</dbReference>
<keyword evidence="1" id="KW-0694">RNA-binding</keyword>
<evidence type="ECO:0000313" key="5">
    <source>
        <dbReference type="Proteomes" id="UP000014978"/>
    </source>
</evidence>
<dbReference type="GO" id="GO:0003723">
    <property type="term" value="F:RNA binding"/>
    <property type="evidence" value="ECO:0007669"/>
    <property type="project" value="UniProtKB-UniRule"/>
</dbReference>
<gene>
    <name evidence="4" type="ORF">SLOPH_1467</name>
</gene>
<dbReference type="SMART" id="SM00360">
    <property type="entry name" value="RRM"/>
    <property type="match status" value="2"/>
</dbReference>
<dbReference type="OrthoDB" id="5411533at2759"/>
<keyword evidence="5" id="KW-1185">Reference proteome</keyword>
<organism evidence="4 5">
    <name type="scientific">Spraguea lophii (strain 42_110)</name>
    <name type="common">Microsporidian parasite</name>
    <dbReference type="NCBI Taxonomy" id="1358809"/>
    <lineage>
        <taxon>Eukaryota</taxon>
        <taxon>Fungi</taxon>
        <taxon>Fungi incertae sedis</taxon>
        <taxon>Microsporidia</taxon>
        <taxon>Spragueidae</taxon>
        <taxon>Spraguea</taxon>
    </lineage>
</organism>
<dbReference type="FunCoup" id="S7XKT4">
    <property type="interactions" value="285"/>
</dbReference>
<dbReference type="EMBL" id="ATCN01000168">
    <property type="protein sequence ID" value="EPR79654.1"/>
    <property type="molecule type" value="Genomic_DNA"/>
</dbReference>
<keyword evidence="2" id="KW-1133">Transmembrane helix</keyword>
<dbReference type="GO" id="GO:0071013">
    <property type="term" value="C:catalytic step 2 spliceosome"/>
    <property type="evidence" value="ECO:0007669"/>
    <property type="project" value="TreeGrafter"/>
</dbReference>
<keyword evidence="2" id="KW-0812">Transmembrane</keyword>
<sequence>MHYLCKLFFSIFFVFFEFFIIRKIIWFYFHWGMDMKRSNAELNSDEEEVFKYGRWTLPPIGLLPPIKEDVDKQNFSHRLLNRVYVGNVGVNVTKKDILELFKQFGPIVNVNFTMDHKTMKHKGFAFVEFDNPHSAQMVINFKGLYLDNKELKVGRPVNYPNTIPKELSKIDRSIIFISNINPKLNTDEIKKVFECFGDIKDININSENPENSKKDVGYGYIKFNANSSATAAVKGMKDFQFGGRKLRVGHTVTSVEKIKIMDKNQEIPSQIKEIAKRLNKKENQNNFILLKNLIEFDELDLDFIEEMHNEMSRFGEIDILKVVIFQKSSIHLPNVFISNKNISCKNSVFLFVKFKENKSIKIATDVLDRRFYGGKRILVETCDESTYKDYLSKE</sequence>
<protein>
    <submittedName>
        <fullName evidence="4">Poly U-binding-splicing factor half pint</fullName>
    </submittedName>
</protein>
<name>S7XKT4_SPRLO</name>
<evidence type="ECO:0000256" key="1">
    <source>
        <dbReference type="PROSITE-ProRule" id="PRU00176"/>
    </source>
</evidence>
<evidence type="ECO:0000256" key="2">
    <source>
        <dbReference type="SAM" id="Phobius"/>
    </source>
</evidence>
<dbReference type="InParanoid" id="S7XKT4"/>
<dbReference type="GO" id="GO:0071011">
    <property type="term" value="C:precatalytic spliceosome"/>
    <property type="evidence" value="ECO:0007669"/>
    <property type="project" value="TreeGrafter"/>
</dbReference>